<dbReference type="EMBL" id="JAQQAF010000008">
    <property type="protein sequence ID" value="KAJ8467073.1"/>
    <property type="molecule type" value="Genomic_DNA"/>
</dbReference>
<protein>
    <recommendedName>
        <fullName evidence="6">Thioredoxin domain-containing protein</fullName>
    </recommendedName>
</protein>
<feature type="region of interest" description="Disordered" evidence="3">
    <location>
        <begin position="97"/>
        <end position="120"/>
    </location>
</feature>
<evidence type="ECO:0008006" key="6">
    <source>
        <dbReference type="Google" id="ProtNLM"/>
    </source>
</evidence>
<feature type="compositionally biased region" description="Basic and acidic residues" evidence="3">
    <location>
        <begin position="21"/>
        <end position="35"/>
    </location>
</feature>
<feature type="region of interest" description="Disordered" evidence="3">
    <location>
        <begin position="1"/>
        <end position="55"/>
    </location>
</feature>
<gene>
    <name evidence="4" type="ORF">OPV22_029625</name>
</gene>
<reference evidence="4 5" key="1">
    <citation type="submission" date="2022-12" db="EMBL/GenBank/DDBJ databases">
        <title>Chromosome-scale assembly of the Ensete ventricosum genome.</title>
        <authorList>
            <person name="Dussert Y."/>
            <person name="Stocks J."/>
            <person name="Wendawek A."/>
            <person name="Woldeyes F."/>
            <person name="Nichols R.A."/>
            <person name="Borrell J.S."/>
        </authorList>
    </citation>
    <scope>NUCLEOTIDE SEQUENCE [LARGE SCALE GENOMIC DNA]</scope>
    <source>
        <strain evidence="5">cv. Maze</strain>
        <tissue evidence="4">Seeds</tissue>
    </source>
</reference>
<dbReference type="SUPFAM" id="SSF52833">
    <property type="entry name" value="Thioredoxin-like"/>
    <property type="match status" value="1"/>
</dbReference>
<dbReference type="AlphaFoldDB" id="A0AAV8QBP9"/>
<evidence type="ECO:0000313" key="5">
    <source>
        <dbReference type="Proteomes" id="UP001222027"/>
    </source>
</evidence>
<dbReference type="PANTHER" id="PTHR43601:SF32">
    <property type="entry name" value="THIOREDOXIN-LIKE 2-2, CHLOROPLASTIC"/>
    <property type="match status" value="1"/>
</dbReference>
<dbReference type="InterPro" id="IPR036249">
    <property type="entry name" value="Thioredoxin-like_sf"/>
</dbReference>
<proteinExistence type="inferred from homology"/>
<dbReference type="PANTHER" id="PTHR43601">
    <property type="entry name" value="THIOREDOXIN, MITOCHONDRIAL"/>
    <property type="match status" value="1"/>
</dbReference>
<dbReference type="CDD" id="cd02947">
    <property type="entry name" value="TRX_family"/>
    <property type="match status" value="1"/>
</dbReference>
<accession>A0AAV8QBP9</accession>
<dbReference type="Proteomes" id="UP001222027">
    <property type="component" value="Unassembled WGS sequence"/>
</dbReference>
<evidence type="ECO:0000256" key="1">
    <source>
        <dbReference type="ARBA" id="ARBA00008987"/>
    </source>
</evidence>
<name>A0AAV8QBP9_ENSVE</name>
<sequence>MDSGRGGRCDWAATVAGEEEGGSRDGSGRGAEGRGLRAAAAAEEGAAATAIEEEDGSVAEAVGATGRGCCRGGQQRGSDERWLCVGGLRQRISDGVEEDSSVGPTVGSGGRRWDQQGSRGGKKAALCKTVQENPDIAFIKVNFDENKPMCKRLNVEVLPYFPFYRGADGLLESFSCSLAKFQKIKNAIAIHNTNRCSIGPPTGVGDIDLFQSSPPQQQPAEAGSR</sequence>
<evidence type="ECO:0000256" key="2">
    <source>
        <dbReference type="ARBA" id="ARBA00023284"/>
    </source>
</evidence>
<comment type="similarity">
    <text evidence="1">Belongs to the thioredoxin family.</text>
</comment>
<evidence type="ECO:0000313" key="4">
    <source>
        <dbReference type="EMBL" id="KAJ8467073.1"/>
    </source>
</evidence>
<dbReference type="GO" id="GO:0045454">
    <property type="term" value="P:cell redox homeostasis"/>
    <property type="evidence" value="ECO:0007669"/>
    <property type="project" value="TreeGrafter"/>
</dbReference>
<keyword evidence="5" id="KW-1185">Reference proteome</keyword>
<organism evidence="4 5">
    <name type="scientific">Ensete ventricosum</name>
    <name type="common">Abyssinian banana</name>
    <name type="synonym">Musa ensete</name>
    <dbReference type="NCBI Taxonomy" id="4639"/>
    <lineage>
        <taxon>Eukaryota</taxon>
        <taxon>Viridiplantae</taxon>
        <taxon>Streptophyta</taxon>
        <taxon>Embryophyta</taxon>
        <taxon>Tracheophyta</taxon>
        <taxon>Spermatophyta</taxon>
        <taxon>Magnoliopsida</taxon>
        <taxon>Liliopsida</taxon>
        <taxon>Zingiberales</taxon>
        <taxon>Musaceae</taxon>
        <taxon>Ensete</taxon>
    </lineage>
</organism>
<dbReference type="GO" id="GO:0009507">
    <property type="term" value="C:chloroplast"/>
    <property type="evidence" value="ECO:0007669"/>
    <property type="project" value="TreeGrafter"/>
</dbReference>
<evidence type="ECO:0000256" key="3">
    <source>
        <dbReference type="SAM" id="MobiDB-lite"/>
    </source>
</evidence>
<feature type="compositionally biased region" description="Low complexity" evidence="3">
    <location>
        <begin position="36"/>
        <end position="50"/>
    </location>
</feature>
<comment type="caution">
    <text evidence="4">The sequence shown here is derived from an EMBL/GenBank/DDBJ whole genome shotgun (WGS) entry which is preliminary data.</text>
</comment>
<dbReference type="Gene3D" id="3.40.30.10">
    <property type="entry name" value="Glutaredoxin"/>
    <property type="match status" value="1"/>
</dbReference>
<keyword evidence="2" id="KW-0676">Redox-active center</keyword>